<evidence type="ECO:0000313" key="1">
    <source>
        <dbReference type="EMBL" id="KKM80492.1"/>
    </source>
</evidence>
<sequence length="75" mass="8761">MFVTVIRKGHTAIYECKRVFIRTDVTTEGQVAVRMEDSDVDLIIEKVLSQVYIMNNEGKTIDRYRWPDREDVVPA</sequence>
<protein>
    <submittedName>
        <fullName evidence="1">Uncharacterized protein</fullName>
    </submittedName>
</protein>
<dbReference type="AlphaFoldDB" id="A0A0F9NGE3"/>
<organism evidence="1">
    <name type="scientific">marine sediment metagenome</name>
    <dbReference type="NCBI Taxonomy" id="412755"/>
    <lineage>
        <taxon>unclassified sequences</taxon>
        <taxon>metagenomes</taxon>
        <taxon>ecological metagenomes</taxon>
    </lineage>
</organism>
<dbReference type="EMBL" id="LAZR01008173">
    <property type="protein sequence ID" value="KKM80492.1"/>
    <property type="molecule type" value="Genomic_DNA"/>
</dbReference>
<reference evidence="1" key="1">
    <citation type="journal article" date="2015" name="Nature">
        <title>Complex archaea that bridge the gap between prokaryotes and eukaryotes.</title>
        <authorList>
            <person name="Spang A."/>
            <person name="Saw J.H."/>
            <person name="Jorgensen S.L."/>
            <person name="Zaremba-Niedzwiedzka K."/>
            <person name="Martijn J."/>
            <person name="Lind A.E."/>
            <person name="van Eijk R."/>
            <person name="Schleper C."/>
            <person name="Guy L."/>
            <person name="Ettema T.J."/>
        </authorList>
    </citation>
    <scope>NUCLEOTIDE SEQUENCE</scope>
</reference>
<comment type="caution">
    <text evidence="1">The sequence shown here is derived from an EMBL/GenBank/DDBJ whole genome shotgun (WGS) entry which is preliminary data.</text>
</comment>
<proteinExistence type="predicted"/>
<name>A0A0F9NGE3_9ZZZZ</name>
<accession>A0A0F9NGE3</accession>
<gene>
    <name evidence="1" type="ORF">LCGC14_1339380</name>
</gene>